<proteinExistence type="predicted"/>
<dbReference type="AlphaFoldDB" id="A0A5C6PG82"/>
<evidence type="ECO:0000313" key="3">
    <source>
        <dbReference type="Proteomes" id="UP000324091"/>
    </source>
</evidence>
<accession>A0A5C6PG82</accession>
<keyword evidence="3" id="KW-1185">Reference proteome</keyword>
<feature type="region of interest" description="Disordered" evidence="1">
    <location>
        <begin position="1"/>
        <end position="53"/>
    </location>
</feature>
<name>A0A5C6PG82_9TELE</name>
<reference evidence="2 3" key="1">
    <citation type="submission" date="2019-04" db="EMBL/GenBank/DDBJ databases">
        <title>Chromosome genome assembly for Takifugu flavidus.</title>
        <authorList>
            <person name="Xiao S."/>
        </authorList>
    </citation>
    <scope>NUCLEOTIDE SEQUENCE [LARGE SCALE GENOMIC DNA]</scope>
    <source>
        <strain evidence="2">HTHZ2018</strain>
        <tissue evidence="2">Muscle</tissue>
    </source>
</reference>
<gene>
    <name evidence="2" type="ORF">D4764_11G0005160</name>
</gene>
<feature type="compositionally biased region" description="Basic and acidic residues" evidence="1">
    <location>
        <begin position="1"/>
        <end position="14"/>
    </location>
</feature>
<sequence>MRPIEKEMADEAYRISHILQPRCSNDAGGGKEEEEEEEGRQGGSSDVGLHFDKKMDPSYPLLRPFFREPRETQTAARFVPDFNSRQLCFPLGAKGRVWTGSATVRPLQDDTTSGRLEVKLL</sequence>
<protein>
    <submittedName>
        <fullName evidence="2">Uncharacterized protein</fullName>
    </submittedName>
</protein>
<evidence type="ECO:0000313" key="2">
    <source>
        <dbReference type="EMBL" id="TWW78395.1"/>
    </source>
</evidence>
<organism evidence="2 3">
    <name type="scientific">Takifugu flavidus</name>
    <name type="common">sansaifugu</name>
    <dbReference type="NCBI Taxonomy" id="433684"/>
    <lineage>
        <taxon>Eukaryota</taxon>
        <taxon>Metazoa</taxon>
        <taxon>Chordata</taxon>
        <taxon>Craniata</taxon>
        <taxon>Vertebrata</taxon>
        <taxon>Euteleostomi</taxon>
        <taxon>Actinopterygii</taxon>
        <taxon>Neopterygii</taxon>
        <taxon>Teleostei</taxon>
        <taxon>Neoteleostei</taxon>
        <taxon>Acanthomorphata</taxon>
        <taxon>Eupercaria</taxon>
        <taxon>Tetraodontiformes</taxon>
        <taxon>Tetradontoidea</taxon>
        <taxon>Tetraodontidae</taxon>
        <taxon>Takifugu</taxon>
    </lineage>
</organism>
<comment type="caution">
    <text evidence="2">The sequence shown here is derived from an EMBL/GenBank/DDBJ whole genome shotgun (WGS) entry which is preliminary data.</text>
</comment>
<evidence type="ECO:0000256" key="1">
    <source>
        <dbReference type="SAM" id="MobiDB-lite"/>
    </source>
</evidence>
<dbReference type="Proteomes" id="UP000324091">
    <property type="component" value="Chromosome 11"/>
</dbReference>
<dbReference type="EMBL" id="RHFK02000003">
    <property type="protein sequence ID" value="TWW78395.1"/>
    <property type="molecule type" value="Genomic_DNA"/>
</dbReference>